<accession>A0ABW4P4L3</accession>
<dbReference type="Gene3D" id="1.10.10.10">
    <property type="entry name" value="Winged helix-like DNA-binding domain superfamily/Winged helix DNA-binding domain"/>
    <property type="match status" value="1"/>
</dbReference>
<evidence type="ECO:0000313" key="2">
    <source>
        <dbReference type="EMBL" id="MFD1813458.1"/>
    </source>
</evidence>
<reference evidence="3" key="1">
    <citation type="journal article" date="2019" name="Int. J. Syst. Evol. Microbiol.">
        <title>The Global Catalogue of Microorganisms (GCM) 10K type strain sequencing project: providing services to taxonomists for standard genome sequencing and annotation.</title>
        <authorList>
            <consortium name="The Broad Institute Genomics Platform"/>
            <consortium name="The Broad Institute Genome Sequencing Center for Infectious Disease"/>
            <person name="Wu L."/>
            <person name="Ma J."/>
        </authorList>
    </citation>
    <scope>NUCLEOTIDE SEQUENCE [LARGE SCALE GENOMIC DNA]</scope>
    <source>
        <strain evidence="3">DT72</strain>
    </source>
</reference>
<dbReference type="InterPro" id="IPR001845">
    <property type="entry name" value="HTH_ArsR_DNA-bd_dom"/>
</dbReference>
<organism evidence="2 3">
    <name type="scientific">Rhodococcus gannanensis</name>
    <dbReference type="NCBI Taxonomy" id="1960308"/>
    <lineage>
        <taxon>Bacteria</taxon>
        <taxon>Bacillati</taxon>
        <taxon>Actinomycetota</taxon>
        <taxon>Actinomycetes</taxon>
        <taxon>Mycobacteriales</taxon>
        <taxon>Nocardiaceae</taxon>
        <taxon>Rhodococcus</taxon>
    </lineage>
</organism>
<sequence length="220" mass="23729">MASKQRDRVLELLRNAAEPMDAHQLAEILDIHVTTVRFHLSGLADEGHVRQQAIATQRVGRPRIGYVAMREPSYGDLVALMAGHLGGTRDERARRAQQVGHDWAATVDLGSATDACDLVVDALARLGFQTLAVTSSFGTHTLTLCTCPLAETARRNPEVARGIQQGLVQGFLDEAAERLGTRHTVDVAPAPAGERHGVSDTCRVHVVFGAIARAEARTVM</sequence>
<dbReference type="InterPro" id="IPR036388">
    <property type="entry name" value="WH-like_DNA-bd_sf"/>
</dbReference>
<comment type="caution">
    <text evidence="2">The sequence shown here is derived from an EMBL/GenBank/DDBJ whole genome shotgun (WGS) entry which is preliminary data.</text>
</comment>
<dbReference type="SUPFAM" id="SSF46785">
    <property type="entry name" value="Winged helix' DNA-binding domain"/>
    <property type="match status" value="1"/>
</dbReference>
<evidence type="ECO:0000259" key="1">
    <source>
        <dbReference type="Pfam" id="PF01022"/>
    </source>
</evidence>
<feature type="domain" description="HTH arsR-type" evidence="1">
    <location>
        <begin position="4"/>
        <end position="49"/>
    </location>
</feature>
<protein>
    <submittedName>
        <fullName evidence="2">Helix-turn-helix transcriptional regulator</fullName>
    </submittedName>
</protein>
<dbReference type="InterPro" id="IPR036390">
    <property type="entry name" value="WH_DNA-bd_sf"/>
</dbReference>
<name>A0ABW4P4L3_9NOCA</name>
<dbReference type="Pfam" id="PF01022">
    <property type="entry name" value="HTH_5"/>
    <property type="match status" value="1"/>
</dbReference>
<evidence type="ECO:0000313" key="3">
    <source>
        <dbReference type="Proteomes" id="UP001597286"/>
    </source>
</evidence>
<dbReference type="Proteomes" id="UP001597286">
    <property type="component" value="Unassembled WGS sequence"/>
</dbReference>
<dbReference type="RefSeq" id="WP_378485914.1">
    <property type="nucleotide sequence ID" value="NZ_JBHUFB010000010.1"/>
</dbReference>
<dbReference type="EMBL" id="JBHUFB010000010">
    <property type="protein sequence ID" value="MFD1813458.1"/>
    <property type="molecule type" value="Genomic_DNA"/>
</dbReference>
<keyword evidence="3" id="KW-1185">Reference proteome</keyword>
<gene>
    <name evidence="2" type="ORF">ACFSJG_14645</name>
</gene>
<proteinExistence type="predicted"/>